<sequence>MIQIQPVHVFHLISFPVPHHPPPPHLLLHLNRRHHSRISVSKHPIRPGIAYSKAPRASPCKFRDSPL</sequence>
<evidence type="ECO:0000313" key="2">
    <source>
        <dbReference type="Proteomes" id="UP000240760"/>
    </source>
</evidence>
<keyword evidence="2" id="KW-1185">Reference proteome</keyword>
<proteinExistence type="predicted"/>
<dbReference type="AlphaFoldDB" id="A0A2T4BY24"/>
<accession>A0A2T4BY24</accession>
<name>A0A2T4BY24_TRILO</name>
<dbReference type="Proteomes" id="UP000240760">
    <property type="component" value="Unassembled WGS sequence"/>
</dbReference>
<organism evidence="1 2">
    <name type="scientific">Trichoderma longibrachiatum ATCC 18648</name>
    <dbReference type="NCBI Taxonomy" id="983965"/>
    <lineage>
        <taxon>Eukaryota</taxon>
        <taxon>Fungi</taxon>
        <taxon>Dikarya</taxon>
        <taxon>Ascomycota</taxon>
        <taxon>Pezizomycotina</taxon>
        <taxon>Sordariomycetes</taxon>
        <taxon>Hypocreomycetidae</taxon>
        <taxon>Hypocreales</taxon>
        <taxon>Hypocreaceae</taxon>
        <taxon>Trichoderma</taxon>
    </lineage>
</organism>
<reference evidence="1 2" key="1">
    <citation type="submission" date="2016-07" db="EMBL/GenBank/DDBJ databases">
        <title>Multiple horizontal gene transfer events from other fungi enriched the ability of initially mycotrophic Trichoderma (Ascomycota) to feed on dead plant biomass.</title>
        <authorList>
            <consortium name="DOE Joint Genome Institute"/>
            <person name="Aerts A."/>
            <person name="Atanasova L."/>
            <person name="Chenthamara K."/>
            <person name="Zhang J."/>
            <person name="Grujic M."/>
            <person name="Henrissat B."/>
            <person name="Kuo A."/>
            <person name="Salamov A."/>
            <person name="Lipzen A."/>
            <person name="Labutti K."/>
            <person name="Barry K."/>
            <person name="Miao Y."/>
            <person name="Rahimi M.J."/>
            <person name="Shen Q."/>
            <person name="Grigoriev I.V."/>
            <person name="Kubicek C.P."/>
            <person name="Druzhinina I.S."/>
        </authorList>
    </citation>
    <scope>NUCLEOTIDE SEQUENCE [LARGE SCALE GENOMIC DNA]</scope>
    <source>
        <strain evidence="1 2">ATCC 18648</strain>
    </source>
</reference>
<dbReference type="EMBL" id="KZ679136">
    <property type="protein sequence ID" value="PTB74211.1"/>
    <property type="molecule type" value="Genomic_DNA"/>
</dbReference>
<gene>
    <name evidence="1" type="ORF">M440DRAFT_110536</name>
</gene>
<evidence type="ECO:0000313" key="1">
    <source>
        <dbReference type="EMBL" id="PTB74211.1"/>
    </source>
</evidence>
<protein>
    <submittedName>
        <fullName evidence="1">Uncharacterized protein</fullName>
    </submittedName>
</protein>